<sequence>MCEVDTKSFAPICDDKVCKSGPSDSKSAQGNEKGDSKRVCLRRQSAKIRAQEPEMSVDVFDVDDVRCLFSSTSDDKVHESGQLSSDSSVKSEQEEGNTSMSTRSEAQELRRVSVGRPLRRAVEKVQSYKEMKLNVKMRREV</sequence>
<comment type="similarity">
    <text evidence="1">Belongs to the shugoshin family.</text>
</comment>
<dbReference type="OrthoDB" id="770508at2759"/>
<dbReference type="GO" id="GO:0005634">
    <property type="term" value="C:nucleus"/>
    <property type="evidence" value="ECO:0007669"/>
    <property type="project" value="InterPro"/>
</dbReference>
<evidence type="ECO:0000313" key="5">
    <source>
        <dbReference type="EMBL" id="MBA0811399.1"/>
    </source>
</evidence>
<evidence type="ECO:0000259" key="4">
    <source>
        <dbReference type="Pfam" id="PF07557"/>
    </source>
</evidence>
<evidence type="ECO:0000256" key="1">
    <source>
        <dbReference type="ARBA" id="ARBA00010845"/>
    </source>
</evidence>
<dbReference type="PANTHER" id="PTHR34373">
    <property type="entry name" value="SHUGOSHIN 2"/>
    <property type="match status" value="1"/>
</dbReference>
<protein>
    <recommendedName>
        <fullName evidence="4">Shugoshin C-terminal domain-containing protein</fullName>
    </recommendedName>
</protein>
<feature type="region of interest" description="Disordered" evidence="3">
    <location>
        <begin position="73"/>
        <end position="117"/>
    </location>
</feature>
<accession>A0A7J9HNG9</accession>
<evidence type="ECO:0000256" key="2">
    <source>
        <dbReference type="ARBA" id="ARBA00022829"/>
    </source>
</evidence>
<feature type="compositionally biased region" description="Polar residues" evidence="3">
    <location>
        <begin position="81"/>
        <end position="104"/>
    </location>
</feature>
<evidence type="ECO:0000313" key="6">
    <source>
        <dbReference type="Proteomes" id="UP000593560"/>
    </source>
</evidence>
<feature type="domain" description="Shugoshin C-terminal" evidence="4">
    <location>
        <begin position="115"/>
        <end position="139"/>
    </location>
</feature>
<keyword evidence="2" id="KW-0159">Chromosome partition</keyword>
<dbReference type="AlphaFoldDB" id="A0A7J9HNG9"/>
<dbReference type="Proteomes" id="UP000593560">
    <property type="component" value="Unassembled WGS sequence"/>
</dbReference>
<dbReference type="GO" id="GO:0045144">
    <property type="term" value="P:meiotic sister chromatid segregation"/>
    <property type="evidence" value="ECO:0007669"/>
    <property type="project" value="InterPro"/>
</dbReference>
<feature type="region of interest" description="Disordered" evidence="3">
    <location>
        <begin position="13"/>
        <end position="54"/>
    </location>
</feature>
<evidence type="ECO:0000256" key="3">
    <source>
        <dbReference type="SAM" id="MobiDB-lite"/>
    </source>
</evidence>
<dbReference type="GO" id="GO:0034090">
    <property type="term" value="P:maintenance of meiotic sister chromatid cohesion"/>
    <property type="evidence" value="ECO:0007669"/>
    <property type="project" value="InterPro"/>
</dbReference>
<dbReference type="GO" id="GO:0000775">
    <property type="term" value="C:chromosome, centromeric region"/>
    <property type="evidence" value="ECO:0007669"/>
    <property type="project" value="InterPro"/>
</dbReference>
<proteinExistence type="inferred from homology"/>
<dbReference type="InterPro" id="IPR044693">
    <property type="entry name" value="SGO_plant"/>
</dbReference>
<dbReference type="Pfam" id="PF07557">
    <property type="entry name" value="Shugoshin_C"/>
    <property type="match status" value="1"/>
</dbReference>
<gene>
    <name evidence="5" type="ORF">Gohar_003300</name>
</gene>
<dbReference type="PANTHER" id="PTHR34373:SF9">
    <property type="entry name" value="SHUGOSHIN 2"/>
    <property type="match status" value="1"/>
</dbReference>
<keyword evidence="6" id="KW-1185">Reference proteome</keyword>
<name>A0A7J9HNG9_9ROSI</name>
<dbReference type="EMBL" id="JABFAD010000010">
    <property type="protein sequence ID" value="MBA0811399.1"/>
    <property type="molecule type" value="Genomic_DNA"/>
</dbReference>
<comment type="caution">
    <text evidence="5">The sequence shown here is derived from an EMBL/GenBank/DDBJ whole genome shotgun (WGS) entry which is preliminary data.</text>
</comment>
<reference evidence="5 6" key="1">
    <citation type="journal article" date="2019" name="Genome Biol. Evol.">
        <title>Insights into the evolution of the New World diploid cottons (Gossypium, subgenus Houzingenia) based on genome sequencing.</title>
        <authorList>
            <person name="Grover C.E."/>
            <person name="Arick M.A. 2nd"/>
            <person name="Thrash A."/>
            <person name="Conover J.L."/>
            <person name="Sanders W.S."/>
            <person name="Peterson D.G."/>
            <person name="Frelichowski J.E."/>
            <person name="Scheffler J.A."/>
            <person name="Scheffler B.E."/>
            <person name="Wendel J.F."/>
        </authorList>
    </citation>
    <scope>NUCLEOTIDE SEQUENCE [LARGE SCALE GENOMIC DNA]</scope>
    <source>
        <strain evidence="5">0</strain>
        <tissue evidence="5">Leaf</tissue>
    </source>
</reference>
<organism evidence="5 6">
    <name type="scientific">Gossypium harknessii</name>
    <dbReference type="NCBI Taxonomy" id="34285"/>
    <lineage>
        <taxon>Eukaryota</taxon>
        <taxon>Viridiplantae</taxon>
        <taxon>Streptophyta</taxon>
        <taxon>Embryophyta</taxon>
        <taxon>Tracheophyta</taxon>
        <taxon>Spermatophyta</taxon>
        <taxon>Magnoliopsida</taxon>
        <taxon>eudicotyledons</taxon>
        <taxon>Gunneridae</taxon>
        <taxon>Pentapetalae</taxon>
        <taxon>rosids</taxon>
        <taxon>malvids</taxon>
        <taxon>Malvales</taxon>
        <taxon>Malvaceae</taxon>
        <taxon>Malvoideae</taxon>
        <taxon>Gossypium</taxon>
    </lineage>
</organism>
<dbReference type="InterPro" id="IPR011515">
    <property type="entry name" value="Shugoshin_C"/>
</dbReference>